<evidence type="ECO:0000256" key="1">
    <source>
        <dbReference type="SAM" id="Phobius"/>
    </source>
</evidence>
<organism evidence="2 3">
    <name type="scientific">Lipomyces starkeyi NRRL Y-11557</name>
    <dbReference type="NCBI Taxonomy" id="675824"/>
    <lineage>
        <taxon>Eukaryota</taxon>
        <taxon>Fungi</taxon>
        <taxon>Dikarya</taxon>
        <taxon>Ascomycota</taxon>
        <taxon>Saccharomycotina</taxon>
        <taxon>Lipomycetes</taxon>
        <taxon>Lipomycetales</taxon>
        <taxon>Lipomycetaceae</taxon>
        <taxon>Lipomyces</taxon>
    </lineage>
</organism>
<keyword evidence="1" id="KW-1133">Transmembrane helix</keyword>
<keyword evidence="1" id="KW-0812">Transmembrane</keyword>
<sequence length="106" mass="11199">MSVTFSIEKECCRFVGADNATTSYCAQNPITANVICATNGLFFNGSVPTATSTSAAINIKAGSMRAIILLLMVLAIINTVGVAATVYNVAETFSGMSTERYDLCQR</sequence>
<feature type="transmembrane region" description="Helical" evidence="1">
    <location>
        <begin position="67"/>
        <end position="90"/>
    </location>
</feature>
<gene>
    <name evidence="2" type="ORF">LIPSTDRAFT_102799</name>
</gene>
<reference evidence="2 3" key="1">
    <citation type="journal article" date="2016" name="Proc. Natl. Acad. Sci. U.S.A.">
        <title>Comparative genomics of biotechnologically important yeasts.</title>
        <authorList>
            <person name="Riley R."/>
            <person name="Haridas S."/>
            <person name="Wolfe K.H."/>
            <person name="Lopes M.R."/>
            <person name="Hittinger C.T."/>
            <person name="Goeker M."/>
            <person name="Salamov A.A."/>
            <person name="Wisecaver J.H."/>
            <person name="Long T.M."/>
            <person name="Calvey C.H."/>
            <person name="Aerts A.L."/>
            <person name="Barry K.W."/>
            <person name="Choi C."/>
            <person name="Clum A."/>
            <person name="Coughlan A.Y."/>
            <person name="Deshpande S."/>
            <person name="Douglass A.P."/>
            <person name="Hanson S.J."/>
            <person name="Klenk H.-P."/>
            <person name="LaButti K.M."/>
            <person name="Lapidus A."/>
            <person name="Lindquist E.A."/>
            <person name="Lipzen A.M."/>
            <person name="Meier-Kolthoff J.P."/>
            <person name="Ohm R.A."/>
            <person name="Otillar R.P."/>
            <person name="Pangilinan J.L."/>
            <person name="Peng Y."/>
            <person name="Rokas A."/>
            <person name="Rosa C.A."/>
            <person name="Scheuner C."/>
            <person name="Sibirny A.A."/>
            <person name="Slot J.C."/>
            <person name="Stielow J.B."/>
            <person name="Sun H."/>
            <person name="Kurtzman C.P."/>
            <person name="Blackwell M."/>
            <person name="Grigoriev I.V."/>
            <person name="Jeffries T.W."/>
        </authorList>
    </citation>
    <scope>NUCLEOTIDE SEQUENCE [LARGE SCALE GENOMIC DNA]</scope>
    <source>
        <strain evidence="2 3">NRRL Y-11557</strain>
    </source>
</reference>
<accession>A0A1E3QAY7</accession>
<keyword evidence="3" id="KW-1185">Reference proteome</keyword>
<name>A0A1E3QAY7_LIPST</name>
<dbReference type="Proteomes" id="UP000094385">
    <property type="component" value="Unassembled WGS sequence"/>
</dbReference>
<protein>
    <submittedName>
        <fullName evidence="2">Uncharacterized protein</fullName>
    </submittedName>
</protein>
<proteinExistence type="predicted"/>
<evidence type="ECO:0000313" key="2">
    <source>
        <dbReference type="EMBL" id="ODQ74728.1"/>
    </source>
</evidence>
<dbReference type="AlphaFoldDB" id="A0A1E3QAY7"/>
<evidence type="ECO:0000313" key="3">
    <source>
        <dbReference type="Proteomes" id="UP000094385"/>
    </source>
</evidence>
<keyword evidence="1" id="KW-0472">Membrane</keyword>
<dbReference type="EMBL" id="KV454291">
    <property type="protein sequence ID" value="ODQ74728.1"/>
    <property type="molecule type" value="Genomic_DNA"/>
</dbReference>